<dbReference type="InterPro" id="IPR029063">
    <property type="entry name" value="SAM-dependent_MTases_sf"/>
</dbReference>
<dbReference type="PANTHER" id="PTHR34203">
    <property type="entry name" value="METHYLTRANSFERASE, FKBM FAMILY PROTEIN"/>
    <property type="match status" value="1"/>
</dbReference>
<keyword evidence="3" id="KW-1185">Reference proteome</keyword>
<dbReference type="Proteomes" id="UP000223606">
    <property type="component" value="Chromosome 1"/>
</dbReference>
<sequence length="250" mass="27462">MVRYRILHGALKKVAVSVAAKFGNEADIEINGLKMRCRLGDNATETNLLMRGIEAEAHGIESIIGELYEGETFVDIGANCGLYTLHAARSVGRSGRVLAAEPIPEMLKRLEFNIAANDFGNVQVLRTAVGDTTGHITLHVNTGQFGQSSVGETEGYEPINIPVTTLPALVHANGVERIDAMKIDIEGYEDRVIMPMLAEMKPALWPRRILMEICHRRNWNADCLSALTDAGYGIVWQSRNDALLQRGLSH</sequence>
<dbReference type="EMBL" id="LT960614">
    <property type="protein sequence ID" value="SON57952.1"/>
    <property type="molecule type" value="Genomic_DNA"/>
</dbReference>
<dbReference type="GO" id="GO:0032259">
    <property type="term" value="P:methylation"/>
    <property type="evidence" value="ECO:0007669"/>
    <property type="project" value="UniProtKB-KW"/>
</dbReference>
<dbReference type="InterPro" id="IPR006342">
    <property type="entry name" value="FkbM_mtfrase"/>
</dbReference>
<organism evidence="2 3">
    <name type="scientific">Hartmannibacter diazotrophicus</name>
    <dbReference type="NCBI Taxonomy" id="1482074"/>
    <lineage>
        <taxon>Bacteria</taxon>
        <taxon>Pseudomonadati</taxon>
        <taxon>Pseudomonadota</taxon>
        <taxon>Alphaproteobacteria</taxon>
        <taxon>Hyphomicrobiales</taxon>
        <taxon>Pleomorphomonadaceae</taxon>
        <taxon>Hartmannibacter</taxon>
    </lineage>
</organism>
<dbReference type="AlphaFoldDB" id="A0A2C9DC92"/>
<dbReference type="KEGG" id="hdi:HDIA_4411"/>
<dbReference type="PANTHER" id="PTHR34203:SF15">
    <property type="entry name" value="SLL1173 PROTEIN"/>
    <property type="match status" value="1"/>
</dbReference>
<reference evidence="3" key="1">
    <citation type="submission" date="2017-09" db="EMBL/GenBank/DDBJ databases">
        <title>Genome sequence of Nannocystis excedens DSM 71.</title>
        <authorList>
            <person name="Blom J."/>
        </authorList>
    </citation>
    <scope>NUCLEOTIDE SEQUENCE [LARGE SCALE GENOMIC DNA]</scope>
    <source>
        <strain evidence="3">type strain: E19</strain>
    </source>
</reference>
<dbReference type="SUPFAM" id="SSF53335">
    <property type="entry name" value="S-adenosyl-L-methionine-dependent methyltransferases"/>
    <property type="match status" value="1"/>
</dbReference>
<name>A0A2C9DC92_9HYPH</name>
<feature type="domain" description="Methyltransferase FkbM" evidence="1">
    <location>
        <begin position="75"/>
        <end position="232"/>
    </location>
</feature>
<dbReference type="OrthoDB" id="7542440at2"/>
<dbReference type="InterPro" id="IPR052514">
    <property type="entry name" value="SAM-dependent_MTase"/>
</dbReference>
<gene>
    <name evidence="2" type="ORF">HDIA_4411</name>
</gene>
<protein>
    <submittedName>
        <fullName evidence="2">Arsenite S-adenosylmethyltransferase</fullName>
    </submittedName>
</protein>
<dbReference type="RefSeq" id="WP_099558135.1">
    <property type="nucleotide sequence ID" value="NZ_LT960614.1"/>
</dbReference>
<proteinExistence type="predicted"/>
<evidence type="ECO:0000313" key="2">
    <source>
        <dbReference type="EMBL" id="SON57952.1"/>
    </source>
</evidence>
<dbReference type="GO" id="GO:0008168">
    <property type="term" value="F:methyltransferase activity"/>
    <property type="evidence" value="ECO:0007669"/>
    <property type="project" value="UniProtKB-KW"/>
</dbReference>
<dbReference type="Gene3D" id="3.40.50.150">
    <property type="entry name" value="Vaccinia Virus protein VP39"/>
    <property type="match status" value="1"/>
</dbReference>
<evidence type="ECO:0000259" key="1">
    <source>
        <dbReference type="Pfam" id="PF05050"/>
    </source>
</evidence>
<keyword evidence="2" id="KW-0489">Methyltransferase</keyword>
<dbReference type="NCBIfam" id="TIGR01444">
    <property type="entry name" value="fkbM_fam"/>
    <property type="match status" value="1"/>
</dbReference>
<accession>A0A2C9DC92</accession>
<evidence type="ECO:0000313" key="3">
    <source>
        <dbReference type="Proteomes" id="UP000223606"/>
    </source>
</evidence>
<dbReference type="CDD" id="cd02440">
    <property type="entry name" value="AdoMet_MTases"/>
    <property type="match status" value="1"/>
</dbReference>
<dbReference type="Pfam" id="PF05050">
    <property type="entry name" value="Methyltransf_21"/>
    <property type="match status" value="1"/>
</dbReference>
<keyword evidence="2" id="KW-0808">Transferase</keyword>